<gene>
    <name evidence="1" type="ORF">JHT90_10040</name>
</gene>
<protein>
    <submittedName>
        <fullName evidence="1">DUF4272 domain-containing protein</fullName>
    </submittedName>
</protein>
<dbReference type="RefSeq" id="WP_201090643.1">
    <property type="nucleotide sequence ID" value="NZ_CP067393.1"/>
</dbReference>
<dbReference type="Pfam" id="PF14094">
    <property type="entry name" value="DUF4272"/>
    <property type="match status" value="1"/>
</dbReference>
<dbReference type="EMBL" id="CP067393">
    <property type="protein sequence ID" value="QQP84746.1"/>
    <property type="molecule type" value="Genomic_DNA"/>
</dbReference>
<dbReference type="AlphaFoldDB" id="A0A974NDE7"/>
<evidence type="ECO:0000313" key="1">
    <source>
        <dbReference type="EMBL" id="QQP84746.1"/>
    </source>
</evidence>
<keyword evidence="2" id="KW-1185">Reference proteome</keyword>
<reference evidence="1 2" key="1">
    <citation type="submission" date="2021-01" db="EMBL/GenBank/DDBJ databases">
        <title>Entomomonas sp. F2A isolated from a house cricket (Acheta domesticus).</title>
        <authorList>
            <person name="Spergser J."/>
            <person name="Busse H.-J."/>
        </authorList>
    </citation>
    <scope>NUCLEOTIDE SEQUENCE [LARGE SCALE GENOMIC DNA]</scope>
    <source>
        <strain evidence="1 2">F2A</strain>
    </source>
</reference>
<sequence>MSILVNAYSTVTNPPAIHFPCERLHQRGLDDAELLEHLNGFVGYVMNAGDGQMNARRYALYRHIQRVKHQFSFEIEKDKLNEFAAWGWQANVIVFMADGTLRNPNGAVLQYADGNIDLDADVPYPAEALQRKARSEQYLQTLGLSTPISLPPVVAESEVVLRAPDEVAKRALAVMLTSIQAESFRDDEAIDPAEFTERCPLGVAALSANERDFIESKQPTEQDIVNMSWRYEALLPLQWAINWQAELPFADTICDVSSLVEKGMQYSEQGITTVTLRSTSELLDALDLHYRLHWIARNFRIKEKQPPASILEGVIQERHHTLNWLTCFENADWDDVDTPT</sequence>
<accession>A0A974NDE7</accession>
<name>A0A974NDE7_9GAMM</name>
<dbReference type="KEGG" id="eaz:JHT90_10040"/>
<proteinExistence type="predicted"/>
<dbReference type="InterPro" id="IPR025368">
    <property type="entry name" value="DUF4272"/>
</dbReference>
<dbReference type="Proteomes" id="UP000595278">
    <property type="component" value="Chromosome"/>
</dbReference>
<organism evidence="1 2">
    <name type="scientific">Entomomonas asaccharolytica</name>
    <dbReference type="NCBI Taxonomy" id="2785331"/>
    <lineage>
        <taxon>Bacteria</taxon>
        <taxon>Pseudomonadati</taxon>
        <taxon>Pseudomonadota</taxon>
        <taxon>Gammaproteobacteria</taxon>
        <taxon>Pseudomonadales</taxon>
        <taxon>Pseudomonadaceae</taxon>
        <taxon>Entomomonas</taxon>
    </lineage>
</organism>
<evidence type="ECO:0000313" key="2">
    <source>
        <dbReference type="Proteomes" id="UP000595278"/>
    </source>
</evidence>